<keyword evidence="2" id="KW-1185">Reference proteome</keyword>
<evidence type="ECO:0000313" key="1">
    <source>
        <dbReference type="EMBL" id="MBK3519946.1"/>
    </source>
</evidence>
<accession>A0ABS1HQM2</accession>
<reference evidence="1 2" key="1">
    <citation type="submission" date="2021-01" db="EMBL/GenBank/DDBJ databases">
        <title>Carboxyliciviraga sp.nov., isolated from coastal sediments.</title>
        <authorList>
            <person name="Lu D."/>
            <person name="Zhang T."/>
        </authorList>
    </citation>
    <scope>NUCLEOTIDE SEQUENCE [LARGE SCALE GENOMIC DNA]</scope>
    <source>
        <strain evidence="1 2">N1Y132</strain>
    </source>
</reference>
<proteinExistence type="predicted"/>
<evidence type="ECO:0000313" key="2">
    <source>
        <dbReference type="Proteomes" id="UP000605676"/>
    </source>
</evidence>
<dbReference type="SUPFAM" id="SSF48452">
    <property type="entry name" value="TPR-like"/>
    <property type="match status" value="1"/>
</dbReference>
<dbReference type="InterPro" id="IPR011990">
    <property type="entry name" value="TPR-like_helical_dom_sf"/>
</dbReference>
<gene>
    <name evidence="1" type="ORF">JIV24_21585</name>
</gene>
<dbReference type="Pfam" id="PF07676">
    <property type="entry name" value="PD40"/>
    <property type="match status" value="2"/>
</dbReference>
<protein>
    <submittedName>
        <fullName evidence="1">PD40 domain-containing protein</fullName>
    </submittedName>
</protein>
<dbReference type="Proteomes" id="UP000605676">
    <property type="component" value="Unassembled WGS sequence"/>
</dbReference>
<dbReference type="RefSeq" id="WP_200467165.1">
    <property type="nucleotide sequence ID" value="NZ_JAENRR010000108.1"/>
</dbReference>
<dbReference type="Gene3D" id="1.25.40.10">
    <property type="entry name" value="Tetratricopeptide repeat domain"/>
    <property type="match status" value="1"/>
</dbReference>
<name>A0ABS1HQM2_9BACT</name>
<dbReference type="EMBL" id="JAENRR010000108">
    <property type="protein sequence ID" value="MBK3519946.1"/>
    <property type="molecule type" value="Genomic_DNA"/>
</dbReference>
<comment type="caution">
    <text evidence="1">The sequence shown here is derived from an EMBL/GenBank/DDBJ whole genome shotgun (WGS) entry which is preliminary data.</text>
</comment>
<dbReference type="SUPFAM" id="SSF82171">
    <property type="entry name" value="DPP6 N-terminal domain-like"/>
    <property type="match status" value="1"/>
</dbReference>
<sequence length="518" mass="59163">MNLISQKKKYSTQGISKMKALFIFIFIIASQLVFSQSKDLEKADDFFKGFNYKKAINAYKKLANEGQHTYYCYTQIARAYSKMNNSEKAIEWYKKCADHSDYDTQIYLLLAKELLKDGKNQEASVFFHKYYLQNKLPHQLATSTFIEYYNELYRDSSRYKIIPLTFNTSFDEFGPSLYNQEMVFTSNRPVKGISQHSDVQTGQSFFNLYSVDKTSTEASLFSKELQTKYNDGPICFSKDFKTAYITRNTNFDTKQVNTLDIFVAQSEGDTWSKDIKRLPIRKGTYTVAHAYITNDSKYIYFSSDMPGGFGGMDLYVCELKNGFLSQAKNLGSLINTAGNEIFPFVDTKGTLYFSSDMHPGVGGYDLFFSTLVNGNYTLPFNLGYPVNTQADDFSLVLDPSDRFGFFASNRKGGLGGDDIYALQLIRPLSYCIIEATVHSEIDSTLLPNAFINITDAETGVIMTVKTNKSGKFNCYLKKDKKYTFEVKRKLYSDFKGVLTPEQLQKYDVLKLNIGMKEK</sequence>
<organism evidence="1 2">
    <name type="scientific">Carboxylicivirga marina</name>
    <dbReference type="NCBI Taxonomy" id="2800988"/>
    <lineage>
        <taxon>Bacteria</taxon>
        <taxon>Pseudomonadati</taxon>
        <taxon>Bacteroidota</taxon>
        <taxon>Bacteroidia</taxon>
        <taxon>Marinilabiliales</taxon>
        <taxon>Marinilabiliaceae</taxon>
        <taxon>Carboxylicivirga</taxon>
    </lineage>
</organism>
<dbReference type="InterPro" id="IPR011659">
    <property type="entry name" value="WD40"/>
</dbReference>